<evidence type="ECO:0000313" key="2">
    <source>
        <dbReference type="Proteomes" id="UP001431429"/>
    </source>
</evidence>
<dbReference type="EMBL" id="JAMQAW010000042">
    <property type="protein sequence ID" value="MCM2392580.1"/>
    <property type="molecule type" value="Genomic_DNA"/>
</dbReference>
<evidence type="ECO:0000313" key="1">
    <source>
        <dbReference type="EMBL" id="MCM2392580.1"/>
    </source>
</evidence>
<sequence>MTASGKVKLFPVRQRCKTCGKGLGLRAQDPVYLGLYCTPRCAGMASPASQPEDAPRGCRTQREGTWAFKRRYRSEQEIPARLRGDASTSWYWCEESCGAIHLGHTRMGEREKFRMFEDLAADLPDLLIKLRGQATRKQVAEVAGVRPIRLKELEEGLKHPEGLETLGKVLRVYRVRLGVAMPTR</sequence>
<comment type="caution">
    <text evidence="1">The sequence shown here is derived from an EMBL/GenBank/DDBJ whole genome shotgun (WGS) entry which is preliminary data.</text>
</comment>
<keyword evidence="2" id="KW-1185">Reference proteome</keyword>
<accession>A0ABT0UVU4</accession>
<name>A0ABT0UVU4_9ACTN</name>
<gene>
    <name evidence="1" type="ORF">NBG84_30580</name>
</gene>
<proteinExistence type="predicted"/>
<protein>
    <submittedName>
        <fullName evidence="1">Helix-turn-helix domain-containing protein</fullName>
    </submittedName>
</protein>
<dbReference type="Proteomes" id="UP001431429">
    <property type="component" value="Unassembled WGS sequence"/>
</dbReference>
<dbReference type="RefSeq" id="WP_250922906.1">
    <property type="nucleotide sequence ID" value="NZ_JAMQAW010000042.1"/>
</dbReference>
<organism evidence="1 2">
    <name type="scientific">Streptomyces albipurpureus</name>
    <dbReference type="NCBI Taxonomy" id="2897419"/>
    <lineage>
        <taxon>Bacteria</taxon>
        <taxon>Bacillati</taxon>
        <taxon>Actinomycetota</taxon>
        <taxon>Actinomycetes</taxon>
        <taxon>Kitasatosporales</taxon>
        <taxon>Streptomycetaceae</taxon>
        <taxon>Streptomyces</taxon>
    </lineage>
</organism>
<reference evidence="1" key="1">
    <citation type="submission" date="2022-06" db="EMBL/GenBank/DDBJ databases">
        <title>Genome public.</title>
        <authorList>
            <person name="Sun Q."/>
        </authorList>
    </citation>
    <scope>NUCLEOTIDE SEQUENCE</scope>
    <source>
        <strain evidence="1">CWNU-1</strain>
    </source>
</reference>